<evidence type="ECO:0000313" key="6">
    <source>
        <dbReference type="EMBL" id="KAH3753009.1"/>
    </source>
</evidence>
<comment type="subcellular location">
    <subcellularLocation>
        <location evidence="1">Membrane</location>
        <topology evidence="1">Multi-pass membrane protein</topology>
    </subcellularLocation>
</comment>
<feature type="transmembrane region" description="Helical" evidence="5">
    <location>
        <begin position="98"/>
        <end position="116"/>
    </location>
</feature>
<organism evidence="6 7">
    <name type="scientific">Dreissena polymorpha</name>
    <name type="common">Zebra mussel</name>
    <name type="synonym">Mytilus polymorpha</name>
    <dbReference type="NCBI Taxonomy" id="45954"/>
    <lineage>
        <taxon>Eukaryota</taxon>
        <taxon>Metazoa</taxon>
        <taxon>Spiralia</taxon>
        <taxon>Lophotrochozoa</taxon>
        <taxon>Mollusca</taxon>
        <taxon>Bivalvia</taxon>
        <taxon>Autobranchia</taxon>
        <taxon>Heteroconchia</taxon>
        <taxon>Euheterodonta</taxon>
        <taxon>Imparidentia</taxon>
        <taxon>Neoheterodontei</taxon>
        <taxon>Myida</taxon>
        <taxon>Dreissenoidea</taxon>
        <taxon>Dreissenidae</taxon>
        <taxon>Dreissena</taxon>
    </lineage>
</organism>
<keyword evidence="4 5" id="KW-0472">Membrane</keyword>
<dbReference type="PANTHER" id="PTHR21284">
    <property type="entry name" value="EG:80H7.2 PROTEIN"/>
    <property type="match status" value="1"/>
</dbReference>
<comment type="caution">
    <text evidence="6">The sequence shown here is derived from an EMBL/GenBank/DDBJ whole genome shotgun (WGS) entry which is preliminary data.</text>
</comment>
<dbReference type="GO" id="GO:0016020">
    <property type="term" value="C:membrane"/>
    <property type="evidence" value="ECO:0007669"/>
    <property type="project" value="UniProtKB-SubCell"/>
</dbReference>
<dbReference type="EMBL" id="JAIWYP010000010">
    <property type="protein sequence ID" value="KAH3753009.1"/>
    <property type="molecule type" value="Genomic_DNA"/>
</dbReference>
<feature type="transmembrane region" description="Helical" evidence="5">
    <location>
        <begin position="128"/>
        <end position="150"/>
    </location>
</feature>
<evidence type="ECO:0000313" key="7">
    <source>
        <dbReference type="Proteomes" id="UP000828390"/>
    </source>
</evidence>
<dbReference type="AlphaFoldDB" id="A0A9D4I992"/>
<feature type="transmembrane region" description="Helical" evidence="5">
    <location>
        <begin position="170"/>
        <end position="192"/>
    </location>
</feature>
<evidence type="ECO:0000256" key="3">
    <source>
        <dbReference type="ARBA" id="ARBA00022989"/>
    </source>
</evidence>
<protein>
    <submittedName>
        <fullName evidence="6">Uncharacterized protein</fullName>
    </submittedName>
</protein>
<evidence type="ECO:0000256" key="5">
    <source>
        <dbReference type="SAM" id="Phobius"/>
    </source>
</evidence>
<dbReference type="InterPro" id="IPR004031">
    <property type="entry name" value="PMP22/EMP/MP20/Claudin"/>
</dbReference>
<proteinExistence type="predicted"/>
<keyword evidence="7" id="KW-1185">Reference proteome</keyword>
<dbReference type="Proteomes" id="UP000828390">
    <property type="component" value="Unassembled WGS sequence"/>
</dbReference>
<feature type="transmembrane region" description="Helical" evidence="5">
    <location>
        <begin position="7"/>
        <end position="31"/>
    </location>
</feature>
<evidence type="ECO:0000256" key="1">
    <source>
        <dbReference type="ARBA" id="ARBA00004141"/>
    </source>
</evidence>
<reference evidence="6" key="1">
    <citation type="journal article" date="2019" name="bioRxiv">
        <title>The Genome of the Zebra Mussel, Dreissena polymorpha: A Resource for Invasive Species Research.</title>
        <authorList>
            <person name="McCartney M.A."/>
            <person name="Auch B."/>
            <person name="Kono T."/>
            <person name="Mallez S."/>
            <person name="Zhang Y."/>
            <person name="Obille A."/>
            <person name="Becker A."/>
            <person name="Abrahante J.E."/>
            <person name="Garbe J."/>
            <person name="Badalamenti J.P."/>
            <person name="Herman A."/>
            <person name="Mangelson H."/>
            <person name="Liachko I."/>
            <person name="Sullivan S."/>
            <person name="Sone E.D."/>
            <person name="Koren S."/>
            <person name="Silverstein K.A.T."/>
            <person name="Beckman K.B."/>
            <person name="Gohl D.M."/>
        </authorList>
    </citation>
    <scope>NUCLEOTIDE SEQUENCE</scope>
    <source>
        <strain evidence="6">Duluth1</strain>
        <tissue evidence="6">Whole animal</tissue>
    </source>
</reference>
<name>A0A9D4I992_DREPO</name>
<reference evidence="6" key="2">
    <citation type="submission" date="2020-11" db="EMBL/GenBank/DDBJ databases">
        <authorList>
            <person name="McCartney M.A."/>
            <person name="Auch B."/>
            <person name="Kono T."/>
            <person name="Mallez S."/>
            <person name="Becker A."/>
            <person name="Gohl D.M."/>
            <person name="Silverstein K.A.T."/>
            <person name="Koren S."/>
            <person name="Bechman K.B."/>
            <person name="Herman A."/>
            <person name="Abrahante J.E."/>
            <person name="Garbe J."/>
        </authorList>
    </citation>
    <scope>NUCLEOTIDE SEQUENCE</scope>
    <source>
        <strain evidence="6">Duluth1</strain>
        <tissue evidence="6">Whole animal</tissue>
    </source>
</reference>
<keyword evidence="3 5" id="KW-1133">Transmembrane helix</keyword>
<dbReference type="PANTHER" id="PTHR21284:SF12">
    <property type="entry name" value="EG:80H7.2 PROTEIN"/>
    <property type="match status" value="1"/>
</dbReference>
<dbReference type="Gene3D" id="1.20.140.150">
    <property type="match status" value="1"/>
</dbReference>
<dbReference type="OrthoDB" id="10062378at2759"/>
<gene>
    <name evidence="6" type="ORF">DPMN_187638</name>
</gene>
<accession>A0A9D4I992</accession>
<evidence type="ECO:0000256" key="4">
    <source>
        <dbReference type="ARBA" id="ARBA00023136"/>
    </source>
</evidence>
<keyword evidence="2 5" id="KW-0812">Transmembrane</keyword>
<evidence type="ECO:0000256" key="2">
    <source>
        <dbReference type="ARBA" id="ARBA00022692"/>
    </source>
</evidence>
<sequence>MGDMIWAVGGFIIGLLSIMMIVLAFATPYWIQPEPGHVISTQLQKLGLWEICFQGYNDIRDGLGRVYNGCYWVFAREYDVIRKYLIPSWFATAQALETLNLVLGLLCVLFGLLVLIRCLSSSAQKYTVLSLAVGYLVIGVLSAILCTFFGINAGTDRSWLKQPQFRHLAWSFYVAVIGGIIAFFASMCYVVYYMKIRKGGETSTAYRAYEMRNYRQNHRAASSNRFYK</sequence>
<dbReference type="Pfam" id="PF13903">
    <property type="entry name" value="Claudin_2"/>
    <property type="match status" value="1"/>
</dbReference>